<organism evidence="2 3">
    <name type="scientific">Sphaerisporangium dianthi</name>
    <dbReference type="NCBI Taxonomy" id="1436120"/>
    <lineage>
        <taxon>Bacteria</taxon>
        <taxon>Bacillati</taxon>
        <taxon>Actinomycetota</taxon>
        <taxon>Actinomycetes</taxon>
        <taxon>Streptosporangiales</taxon>
        <taxon>Streptosporangiaceae</taxon>
        <taxon>Sphaerisporangium</taxon>
    </lineage>
</organism>
<keyword evidence="1" id="KW-0812">Transmembrane</keyword>
<dbReference type="EMBL" id="JBHSFP010000004">
    <property type="protein sequence ID" value="MFC4530989.1"/>
    <property type="molecule type" value="Genomic_DNA"/>
</dbReference>
<evidence type="ECO:0000313" key="3">
    <source>
        <dbReference type="Proteomes" id="UP001596004"/>
    </source>
</evidence>
<dbReference type="RefSeq" id="WP_380839196.1">
    <property type="nucleotide sequence ID" value="NZ_JBHSFP010000004.1"/>
</dbReference>
<keyword evidence="1" id="KW-1133">Transmembrane helix</keyword>
<accession>A0ABV9CER5</accession>
<proteinExistence type="predicted"/>
<gene>
    <name evidence="2" type="ORF">ACFO60_09460</name>
</gene>
<sequence length="294" mass="31551">MGVLIIYSAPGFLPAWLLGGLFVALGILLFPRPRRLPADAEVLSPSSAPETYGVARRVADVVGARPPSAVAVRDLAVACEYAEVGWRRRPVLMVGLPLWLVLSARERMALLALTYAQRSYHDLLVSGALWTLAQWRGSMSSGGPLKQRDEAHTYMVGVLAGFAPSGSYQAAGTLGMVVGAVIGWPALLLERLLLRLTREHDGRTIRRGVPGIVTEAEATRLTELMRDRHFLVPVQAAALRGATVAELREAALTRSNPPDGDTSASLLDPASSATIDEELTAHYARAIRGFGLIS</sequence>
<dbReference type="Proteomes" id="UP001596004">
    <property type="component" value="Unassembled WGS sequence"/>
</dbReference>
<evidence type="ECO:0000256" key="1">
    <source>
        <dbReference type="SAM" id="Phobius"/>
    </source>
</evidence>
<evidence type="ECO:0000313" key="2">
    <source>
        <dbReference type="EMBL" id="MFC4530989.1"/>
    </source>
</evidence>
<protein>
    <submittedName>
        <fullName evidence="2">M48 family metallopeptidase</fullName>
    </submittedName>
</protein>
<keyword evidence="1" id="KW-0472">Membrane</keyword>
<feature type="transmembrane region" description="Helical" evidence="1">
    <location>
        <begin position="12"/>
        <end position="30"/>
    </location>
</feature>
<comment type="caution">
    <text evidence="2">The sequence shown here is derived from an EMBL/GenBank/DDBJ whole genome shotgun (WGS) entry which is preliminary data.</text>
</comment>
<dbReference type="CDD" id="cd07328">
    <property type="entry name" value="M48_Ste24p_like"/>
    <property type="match status" value="1"/>
</dbReference>
<name>A0ABV9CER5_9ACTN</name>
<keyword evidence="3" id="KW-1185">Reference proteome</keyword>
<reference evidence="3" key="1">
    <citation type="journal article" date="2019" name="Int. J. Syst. Evol. Microbiol.">
        <title>The Global Catalogue of Microorganisms (GCM) 10K type strain sequencing project: providing services to taxonomists for standard genome sequencing and annotation.</title>
        <authorList>
            <consortium name="The Broad Institute Genomics Platform"/>
            <consortium name="The Broad Institute Genome Sequencing Center for Infectious Disease"/>
            <person name="Wu L."/>
            <person name="Ma J."/>
        </authorList>
    </citation>
    <scope>NUCLEOTIDE SEQUENCE [LARGE SCALE GENOMIC DNA]</scope>
    <source>
        <strain evidence="3">CGMCC 4.7132</strain>
    </source>
</reference>